<keyword evidence="2" id="KW-1185">Reference proteome</keyword>
<organism evidence="1 2">
    <name type="scientific">Trinickia symbiotica</name>
    <dbReference type="NCBI Taxonomy" id="863227"/>
    <lineage>
        <taxon>Bacteria</taxon>
        <taxon>Pseudomonadati</taxon>
        <taxon>Pseudomonadota</taxon>
        <taxon>Betaproteobacteria</taxon>
        <taxon>Burkholderiales</taxon>
        <taxon>Burkholderiaceae</taxon>
        <taxon>Trinickia</taxon>
    </lineage>
</organism>
<dbReference type="STRING" id="863227.GCA_000373005_05018"/>
<sequence length="82" mass="8888">MPRNITVLEISQSFSATQNSISLNDGCHPAPQCDCALFPSFCALQGPEEKSIITIETDDSIATRELTPNELLQYLAVGSLEC</sequence>
<accession>A0A2N7X4C9</accession>
<dbReference type="AlphaFoldDB" id="A0A2N7X4C9"/>
<evidence type="ECO:0000313" key="2">
    <source>
        <dbReference type="Proteomes" id="UP000235777"/>
    </source>
</evidence>
<dbReference type="Proteomes" id="UP000235777">
    <property type="component" value="Unassembled WGS sequence"/>
</dbReference>
<reference evidence="1 2" key="1">
    <citation type="submission" date="2018-01" db="EMBL/GenBank/DDBJ databases">
        <title>Whole genome analyses suggest that Burkholderia sensu lato contains two further novel genera in the rhizoxinica-symbiotica group Mycetohabitans gen. nov., and Trinickia gen. nov.: implications for the evolution of diazotrophy and nodulation in the Burkholderiaceae.</title>
        <authorList>
            <person name="Estrada-de los Santos P."/>
            <person name="Palmer M."/>
            <person name="Chavez-Ramirez B."/>
            <person name="Beukes C."/>
            <person name="Steenkamp E.T."/>
            <person name="Hirsch A.M."/>
            <person name="Manyaka P."/>
            <person name="Maluk M."/>
            <person name="Lafos M."/>
            <person name="Crook M."/>
            <person name="Gross E."/>
            <person name="Simon M.F."/>
            <person name="Bueno dos Reis Junior F."/>
            <person name="Poole P.S."/>
            <person name="Venter S.N."/>
            <person name="James E.K."/>
        </authorList>
    </citation>
    <scope>NUCLEOTIDE SEQUENCE [LARGE SCALE GENOMIC DNA]</scope>
    <source>
        <strain evidence="1 2">JPY 581</strain>
    </source>
</reference>
<comment type="caution">
    <text evidence="1">The sequence shown here is derived from an EMBL/GenBank/DDBJ whole genome shotgun (WGS) entry which is preliminary data.</text>
</comment>
<dbReference type="EMBL" id="PNYC01000007">
    <property type="protein sequence ID" value="PMS36431.1"/>
    <property type="molecule type" value="Genomic_DNA"/>
</dbReference>
<protein>
    <submittedName>
        <fullName evidence="1">Uncharacterized protein</fullName>
    </submittedName>
</protein>
<name>A0A2N7X4C9_9BURK</name>
<gene>
    <name evidence="1" type="ORF">C0Z20_13265</name>
</gene>
<proteinExistence type="predicted"/>
<evidence type="ECO:0000313" key="1">
    <source>
        <dbReference type="EMBL" id="PMS36431.1"/>
    </source>
</evidence>